<keyword evidence="4" id="KW-0677">Repeat</keyword>
<feature type="domain" description="Fibronectin type-III" evidence="11">
    <location>
        <begin position="174"/>
        <end position="275"/>
    </location>
</feature>
<dbReference type="InterPro" id="IPR013783">
    <property type="entry name" value="Ig-like_fold"/>
</dbReference>
<dbReference type="InterPro" id="IPR056754">
    <property type="entry name" value="DSCAM/DSCAML_C"/>
</dbReference>
<keyword evidence="8" id="KW-1015">Disulfide bond</keyword>
<dbReference type="GO" id="GO:0045202">
    <property type="term" value="C:synapse"/>
    <property type="evidence" value="ECO:0007669"/>
    <property type="project" value="TreeGrafter"/>
</dbReference>
<evidence type="ECO:0000256" key="5">
    <source>
        <dbReference type="ARBA" id="ARBA00022889"/>
    </source>
</evidence>
<evidence type="ECO:0000256" key="6">
    <source>
        <dbReference type="ARBA" id="ARBA00022989"/>
    </source>
</evidence>
<gene>
    <name evidence="12" type="ORF">X975_15472</name>
</gene>
<organism evidence="12 13">
    <name type="scientific">Stegodyphus mimosarum</name>
    <name type="common">African social velvet spider</name>
    <dbReference type="NCBI Taxonomy" id="407821"/>
    <lineage>
        <taxon>Eukaryota</taxon>
        <taxon>Metazoa</taxon>
        <taxon>Ecdysozoa</taxon>
        <taxon>Arthropoda</taxon>
        <taxon>Chelicerata</taxon>
        <taxon>Arachnida</taxon>
        <taxon>Araneae</taxon>
        <taxon>Araneomorphae</taxon>
        <taxon>Entelegynae</taxon>
        <taxon>Eresoidea</taxon>
        <taxon>Eresidae</taxon>
        <taxon>Stegodyphus</taxon>
    </lineage>
</organism>
<evidence type="ECO:0000313" key="12">
    <source>
        <dbReference type="EMBL" id="KFM78901.1"/>
    </source>
</evidence>
<dbReference type="GO" id="GO:0016020">
    <property type="term" value="C:membrane"/>
    <property type="evidence" value="ECO:0007669"/>
    <property type="project" value="UniProtKB-SubCell"/>
</dbReference>
<comment type="subcellular location">
    <subcellularLocation>
        <location evidence="1">Membrane</location>
        <topology evidence="1">Single-pass membrane protein</topology>
    </subcellularLocation>
</comment>
<reference evidence="12 13" key="1">
    <citation type="submission" date="2013-11" db="EMBL/GenBank/DDBJ databases">
        <title>Genome sequencing of Stegodyphus mimosarum.</title>
        <authorList>
            <person name="Bechsgaard J."/>
        </authorList>
    </citation>
    <scope>NUCLEOTIDE SEQUENCE [LARGE SCALE GENOMIC DNA]</scope>
</reference>
<dbReference type="InterPro" id="IPR050964">
    <property type="entry name" value="Striated_Muscle_Regulatory"/>
</dbReference>
<keyword evidence="5" id="KW-0130">Cell adhesion</keyword>
<accession>A0A087UNG2</accession>
<dbReference type="Pfam" id="PF25059">
    <property type="entry name" value="FN3_DSCAM-DSCAML_C"/>
    <property type="match status" value="1"/>
</dbReference>
<feature type="non-terminal residue" evidence="12">
    <location>
        <position position="531"/>
    </location>
</feature>
<feature type="domain" description="Fibronectin type-III" evidence="11">
    <location>
        <begin position="1"/>
        <end position="77"/>
    </location>
</feature>
<evidence type="ECO:0000256" key="9">
    <source>
        <dbReference type="ARBA" id="ARBA00023319"/>
    </source>
</evidence>
<keyword evidence="6 10" id="KW-1133">Transmembrane helix</keyword>
<dbReference type="OrthoDB" id="6429135at2759"/>
<dbReference type="SUPFAM" id="SSF49265">
    <property type="entry name" value="Fibronectin type III"/>
    <property type="match status" value="2"/>
</dbReference>
<evidence type="ECO:0000256" key="3">
    <source>
        <dbReference type="ARBA" id="ARBA00022729"/>
    </source>
</evidence>
<dbReference type="STRING" id="407821.A0A087UNG2"/>
<protein>
    <submittedName>
        <fullName evidence="12">Down syndrome cell adhesion molecule-like protein Dscam2</fullName>
    </submittedName>
</protein>
<evidence type="ECO:0000259" key="11">
    <source>
        <dbReference type="PROSITE" id="PS50853"/>
    </source>
</evidence>
<proteinExistence type="predicted"/>
<dbReference type="Gene3D" id="2.60.40.10">
    <property type="entry name" value="Immunoglobulins"/>
    <property type="match status" value="3"/>
</dbReference>
<evidence type="ECO:0000256" key="1">
    <source>
        <dbReference type="ARBA" id="ARBA00004167"/>
    </source>
</evidence>
<dbReference type="GO" id="GO:0007156">
    <property type="term" value="P:homophilic cell adhesion via plasma membrane adhesion molecules"/>
    <property type="evidence" value="ECO:0007669"/>
    <property type="project" value="TreeGrafter"/>
</dbReference>
<feature type="domain" description="Fibronectin type-III" evidence="11">
    <location>
        <begin position="79"/>
        <end position="172"/>
    </location>
</feature>
<evidence type="ECO:0000256" key="8">
    <source>
        <dbReference type="ARBA" id="ARBA00023157"/>
    </source>
</evidence>
<feature type="transmembrane region" description="Helical" evidence="10">
    <location>
        <begin position="292"/>
        <end position="315"/>
    </location>
</feature>
<dbReference type="GO" id="GO:0007416">
    <property type="term" value="P:synapse assembly"/>
    <property type="evidence" value="ECO:0007669"/>
    <property type="project" value="TreeGrafter"/>
</dbReference>
<dbReference type="Proteomes" id="UP000054359">
    <property type="component" value="Unassembled WGS sequence"/>
</dbReference>
<evidence type="ECO:0000256" key="2">
    <source>
        <dbReference type="ARBA" id="ARBA00022692"/>
    </source>
</evidence>
<dbReference type="OMA" id="HAFITRN"/>
<name>A0A087UNG2_STEMI</name>
<evidence type="ECO:0000256" key="10">
    <source>
        <dbReference type="SAM" id="Phobius"/>
    </source>
</evidence>
<evidence type="ECO:0000313" key="13">
    <source>
        <dbReference type="Proteomes" id="UP000054359"/>
    </source>
</evidence>
<dbReference type="PANTHER" id="PTHR13817:SF166">
    <property type="entry name" value="NEURONAL IGCAM-RELATED"/>
    <property type="match status" value="1"/>
</dbReference>
<keyword evidence="2 10" id="KW-0812">Transmembrane</keyword>
<dbReference type="CDD" id="cd00063">
    <property type="entry name" value="FN3"/>
    <property type="match status" value="3"/>
</dbReference>
<dbReference type="Pfam" id="PF00041">
    <property type="entry name" value="fn3"/>
    <property type="match status" value="2"/>
</dbReference>
<dbReference type="PANTHER" id="PTHR13817">
    <property type="entry name" value="TITIN"/>
    <property type="match status" value="1"/>
</dbReference>
<dbReference type="SMART" id="SM00060">
    <property type="entry name" value="FN3"/>
    <property type="match status" value="2"/>
</dbReference>
<dbReference type="AlphaFoldDB" id="A0A087UNG2"/>
<dbReference type="EMBL" id="KK120728">
    <property type="protein sequence ID" value="KFM78901.1"/>
    <property type="molecule type" value="Genomic_DNA"/>
</dbReference>
<sequence length="531" mass="60118">MKNLHHGTIRGYYIGYKTSGTSDPFIYKTVEVKEGQDRSCDITQLRSATKYSIVVQAFNDKGAGPLSDEVTVRTLEFDPPKPPFLKVSSTSTSTIQVEWEIEDGKDTPVSGYVLHWREHGLEWTEVQLPAEKSNHKFTGLNCGALYQFYITAFNSMGKGQPSDVISAKTEGSVPIAASEHAFITRNATTFILRLSAWKNGGCPIMFFAIQYKQQRQSEWHVLSSRIEADEEYAKLTDLIPSTWYNILVTAHNSVGPTEVEYVTSTLTVMGGTIEPEIVGEKEQLRKYKNLSIIVPVSCAVIVLIAVSIAVFFLVCKKRSTRLTNQYEGVRGNEDGKSDALAMTDLEKTYDQNRESVYFPAPYATSRVPVLHRDEVGMERDGCRSLHHHSTRQNDHLYDIPQQMRDDMRRHSYHMASDQDGTIEIRDYDTNKSHHLQSITEEGLSCDIDGFLLHEKLSMGNVWTPNHRWRTSEIISHESSYSPLHVHAQTFVTDGQELSDAECDRDLRHMSENGMKVRNVLQVNPRNVCLAK</sequence>
<dbReference type="PROSITE" id="PS50853">
    <property type="entry name" value="FN3"/>
    <property type="match status" value="3"/>
</dbReference>
<keyword evidence="9" id="KW-0393">Immunoglobulin domain</keyword>
<keyword evidence="7 10" id="KW-0472">Membrane</keyword>
<keyword evidence="3" id="KW-0732">Signal</keyword>
<evidence type="ECO:0000256" key="4">
    <source>
        <dbReference type="ARBA" id="ARBA00022737"/>
    </source>
</evidence>
<dbReference type="InterPro" id="IPR036116">
    <property type="entry name" value="FN3_sf"/>
</dbReference>
<evidence type="ECO:0000256" key="7">
    <source>
        <dbReference type="ARBA" id="ARBA00023136"/>
    </source>
</evidence>
<keyword evidence="13" id="KW-1185">Reference proteome</keyword>
<dbReference type="InterPro" id="IPR003961">
    <property type="entry name" value="FN3_dom"/>
</dbReference>